<reference evidence="2 3" key="1">
    <citation type="submission" date="2012-12" db="EMBL/GenBank/DDBJ databases">
        <title>Genome assembly of Fulvivirga imtechensis AK7.</title>
        <authorList>
            <person name="Nupur N."/>
            <person name="Khatri I."/>
            <person name="Kumar R."/>
            <person name="Subramanian S."/>
            <person name="Pinnaka A."/>
        </authorList>
    </citation>
    <scope>NUCLEOTIDE SEQUENCE [LARGE SCALE GENOMIC DNA]</scope>
    <source>
        <strain evidence="2 3">AK7</strain>
    </source>
</reference>
<proteinExistence type="predicted"/>
<gene>
    <name evidence="2" type="ORF">C900_00394</name>
</gene>
<dbReference type="eggNOG" id="COG2072">
    <property type="taxonomic scope" value="Bacteria"/>
</dbReference>
<organism evidence="2 3">
    <name type="scientific">Fulvivirga imtechensis AK7</name>
    <dbReference type="NCBI Taxonomy" id="1237149"/>
    <lineage>
        <taxon>Bacteria</taxon>
        <taxon>Pseudomonadati</taxon>
        <taxon>Bacteroidota</taxon>
        <taxon>Cytophagia</taxon>
        <taxon>Cytophagales</taxon>
        <taxon>Fulvivirgaceae</taxon>
        <taxon>Fulvivirga</taxon>
    </lineage>
</organism>
<dbReference type="Gene3D" id="3.50.50.60">
    <property type="entry name" value="FAD/NAD(P)-binding domain"/>
    <property type="match status" value="1"/>
</dbReference>
<keyword evidence="2" id="KW-0503">Monooxygenase</keyword>
<dbReference type="STRING" id="1237149.C900_00394"/>
<dbReference type="InterPro" id="IPR036188">
    <property type="entry name" value="FAD/NAD-bd_sf"/>
</dbReference>
<dbReference type="Proteomes" id="UP000011135">
    <property type="component" value="Unassembled WGS sequence"/>
</dbReference>
<accession>L8JHT3</accession>
<evidence type="ECO:0000313" key="2">
    <source>
        <dbReference type="EMBL" id="ELR68426.1"/>
    </source>
</evidence>
<evidence type="ECO:0000256" key="1">
    <source>
        <dbReference type="ARBA" id="ARBA00023002"/>
    </source>
</evidence>
<dbReference type="PANTHER" id="PTHR43539">
    <property type="entry name" value="FLAVIN-BINDING MONOOXYGENASE-LIKE PROTEIN (AFU_ORTHOLOGUE AFUA_4G09220)"/>
    <property type="match status" value="1"/>
</dbReference>
<sequence>MAREKHFDVIVIGGGQSGLAVGYYLRRTGLSYVILDDQEKAGGAWLQTWDSLKLFSPAEHSSLPGWVMPKDTEEYPRKDHVIQYLKDYEVRYKLPIERPVSVMGVQKHQQLFTLETSRGEYSSKAAGQCNRHMEKSLYS</sequence>
<protein>
    <submittedName>
        <fullName evidence="2">Monooxygenase, putative</fullName>
    </submittedName>
</protein>
<keyword evidence="1" id="KW-0560">Oxidoreductase</keyword>
<dbReference type="RefSeq" id="WP_009583311.1">
    <property type="nucleotide sequence ID" value="NZ_AMZN01000115.1"/>
</dbReference>
<dbReference type="GO" id="GO:0004497">
    <property type="term" value="F:monooxygenase activity"/>
    <property type="evidence" value="ECO:0007669"/>
    <property type="project" value="UniProtKB-KW"/>
</dbReference>
<dbReference type="PATRIC" id="fig|1237149.3.peg.5510"/>
<dbReference type="InterPro" id="IPR050982">
    <property type="entry name" value="Auxin_biosynth/cation_transpt"/>
</dbReference>
<dbReference type="AlphaFoldDB" id="L8JHT3"/>
<dbReference type="Pfam" id="PF13738">
    <property type="entry name" value="Pyr_redox_3"/>
    <property type="match status" value="1"/>
</dbReference>
<keyword evidence="3" id="KW-1185">Reference proteome</keyword>
<comment type="caution">
    <text evidence="2">The sequence shown here is derived from an EMBL/GenBank/DDBJ whole genome shotgun (WGS) entry which is preliminary data.</text>
</comment>
<name>L8JHT3_9BACT</name>
<dbReference type="PANTHER" id="PTHR43539:SF78">
    <property type="entry name" value="FLAVIN-CONTAINING MONOOXYGENASE"/>
    <property type="match status" value="1"/>
</dbReference>
<dbReference type="EMBL" id="AMZN01000115">
    <property type="protein sequence ID" value="ELR68426.1"/>
    <property type="molecule type" value="Genomic_DNA"/>
</dbReference>
<evidence type="ECO:0000313" key="3">
    <source>
        <dbReference type="Proteomes" id="UP000011135"/>
    </source>
</evidence>
<dbReference type="SUPFAM" id="SSF51905">
    <property type="entry name" value="FAD/NAD(P)-binding domain"/>
    <property type="match status" value="1"/>
</dbReference>
<dbReference type="GO" id="GO:0050660">
    <property type="term" value="F:flavin adenine dinucleotide binding"/>
    <property type="evidence" value="ECO:0007669"/>
    <property type="project" value="TreeGrafter"/>
</dbReference>